<dbReference type="InterPro" id="IPR005017">
    <property type="entry name" value="OMPP1/FadL/TodX"/>
</dbReference>
<proteinExistence type="inferred from homology"/>
<evidence type="ECO:0000313" key="8">
    <source>
        <dbReference type="EMBL" id="EAT13175.1"/>
    </source>
</evidence>
<dbReference type="SMR" id="Q1N5E4"/>
<dbReference type="AlphaFoldDB" id="Q1N5E4"/>
<keyword evidence="3" id="KW-1134">Transmembrane beta strand</keyword>
<dbReference type="EMBL" id="AAQH01000002">
    <property type="protein sequence ID" value="EAT13175.1"/>
    <property type="molecule type" value="Genomic_DNA"/>
</dbReference>
<keyword evidence="7" id="KW-0998">Cell outer membrane</keyword>
<organism evidence="8 9">
    <name type="scientific">Bermanella marisrubri</name>
    <dbReference type="NCBI Taxonomy" id="207949"/>
    <lineage>
        <taxon>Bacteria</taxon>
        <taxon>Pseudomonadati</taxon>
        <taxon>Pseudomonadota</taxon>
        <taxon>Gammaproteobacteria</taxon>
        <taxon>Oceanospirillales</taxon>
        <taxon>Oceanospirillaceae</taxon>
        <taxon>Bermanella</taxon>
    </lineage>
</organism>
<evidence type="ECO:0000256" key="2">
    <source>
        <dbReference type="ARBA" id="ARBA00008163"/>
    </source>
</evidence>
<accession>Q1N5E4</accession>
<dbReference type="STRING" id="207949.RED65_00405"/>
<dbReference type="RefSeq" id="WP_007017561.1">
    <property type="nucleotide sequence ID" value="NZ_CH724114.1"/>
</dbReference>
<dbReference type="OrthoDB" id="6079686at2"/>
<comment type="similarity">
    <text evidence="2">Belongs to the OmpP1/FadL family.</text>
</comment>
<evidence type="ECO:0000256" key="1">
    <source>
        <dbReference type="ARBA" id="ARBA00004571"/>
    </source>
</evidence>
<evidence type="ECO:0000313" key="9">
    <source>
        <dbReference type="Proteomes" id="UP000004263"/>
    </source>
</evidence>
<comment type="caution">
    <text evidence="8">The sequence shown here is derived from an EMBL/GenBank/DDBJ whole genome shotgun (WGS) entry which is preliminary data.</text>
</comment>
<protein>
    <submittedName>
        <fullName evidence="8">Long-chain fatty acid transport protein</fullName>
    </submittedName>
</protein>
<evidence type="ECO:0000256" key="4">
    <source>
        <dbReference type="ARBA" id="ARBA00022692"/>
    </source>
</evidence>
<dbReference type="HOGENOM" id="CLU_615101_0_0_6"/>
<name>Q1N5E4_9GAMM</name>
<dbReference type="GO" id="GO:0015483">
    <property type="term" value="F:long-chain fatty acid transporting porin activity"/>
    <property type="evidence" value="ECO:0007669"/>
    <property type="project" value="TreeGrafter"/>
</dbReference>
<keyword evidence="4" id="KW-0812">Transmembrane</keyword>
<reference evidence="8 9" key="1">
    <citation type="submission" date="2006-03" db="EMBL/GenBank/DDBJ databases">
        <authorList>
            <person name="Pinhassi J."/>
            <person name="Pedros-Alio C."/>
            <person name="Ferriera S."/>
            <person name="Johnson J."/>
            <person name="Kravitz S."/>
            <person name="Halpern A."/>
            <person name="Remington K."/>
            <person name="Beeson K."/>
            <person name="Tran B."/>
            <person name="Rogers Y.-H."/>
            <person name="Friedman R."/>
            <person name="Venter J.C."/>
        </authorList>
    </citation>
    <scope>NUCLEOTIDE SEQUENCE [LARGE SCALE GENOMIC DNA]</scope>
    <source>
        <strain evidence="8 9">RED65</strain>
    </source>
</reference>
<keyword evidence="9" id="KW-1185">Reference proteome</keyword>
<evidence type="ECO:0000256" key="5">
    <source>
        <dbReference type="ARBA" id="ARBA00022729"/>
    </source>
</evidence>
<dbReference type="PANTHER" id="PTHR35093:SF8">
    <property type="entry name" value="OUTER MEMBRANE PROTEIN NMB0088-RELATED"/>
    <property type="match status" value="1"/>
</dbReference>
<dbReference type="GO" id="GO:0009279">
    <property type="term" value="C:cell outer membrane"/>
    <property type="evidence" value="ECO:0007669"/>
    <property type="project" value="UniProtKB-SubCell"/>
</dbReference>
<dbReference type="SUPFAM" id="SSF56935">
    <property type="entry name" value="Porins"/>
    <property type="match status" value="1"/>
</dbReference>
<evidence type="ECO:0000256" key="6">
    <source>
        <dbReference type="ARBA" id="ARBA00023136"/>
    </source>
</evidence>
<gene>
    <name evidence="8" type="ORF">RED65_00405</name>
</gene>
<dbReference type="PANTHER" id="PTHR35093">
    <property type="entry name" value="OUTER MEMBRANE PROTEIN NMB0088-RELATED"/>
    <property type="match status" value="1"/>
</dbReference>
<sequence length="432" mass="46825">MASAISGQVHASMGNLATTFGILPSDMATAQAYSLFNDQVSAAYYNPAALALSPRGELTIGAMQASPELIVESKGGANPPTRSGKVLESTNTENVLVGMKTNLTSLTKFETPVYLGLIAGVEKYGMEMLAFDSSTELQGQFFQYGQKPLFLSIAGAAKVMDGINVGAGLRVTLHASATMELESDLAGNTNSEKLSVSAEPVLIPVAGITADMGELLCSEDEACFWQGLDFAFSYRGESDTQTKVNANATIPGTIPDPGLPLIVTTLDAYQPMILSFGTKYDLTSDWDVSGTIEFQQWSTLTDELKKDTIKDQANLEFKDSYIPRIGTRYKWSDLLTLNAGISYEESPLESTQSADVNVFDNDRLIGALGLTAYYRETKFLAYPLRIDAAYQYHQLQDREFTLSSDEVPVSPYEEVNTKGSAHVISLSFSMTF</sequence>
<evidence type="ECO:0000256" key="7">
    <source>
        <dbReference type="ARBA" id="ARBA00023237"/>
    </source>
</evidence>
<dbReference type="Pfam" id="PF03349">
    <property type="entry name" value="Toluene_X"/>
    <property type="match status" value="1"/>
</dbReference>
<keyword evidence="6" id="KW-0472">Membrane</keyword>
<dbReference type="Gene3D" id="2.40.160.60">
    <property type="entry name" value="Outer membrane protein transport protein (OMPP1/FadL/TodX)"/>
    <property type="match status" value="1"/>
</dbReference>
<keyword evidence="5" id="KW-0732">Signal</keyword>
<comment type="subcellular location">
    <subcellularLocation>
        <location evidence="1">Cell outer membrane</location>
        <topology evidence="1">Multi-pass membrane protein</topology>
    </subcellularLocation>
</comment>
<evidence type="ECO:0000256" key="3">
    <source>
        <dbReference type="ARBA" id="ARBA00022452"/>
    </source>
</evidence>
<dbReference type="Proteomes" id="UP000004263">
    <property type="component" value="Unassembled WGS sequence"/>
</dbReference>